<evidence type="ECO:0000313" key="3">
    <source>
        <dbReference type="Proteomes" id="UP001050691"/>
    </source>
</evidence>
<dbReference type="EMBL" id="BPWL01000001">
    <property type="protein sequence ID" value="GJJ05870.1"/>
    <property type="molecule type" value="Genomic_DNA"/>
</dbReference>
<reference evidence="2" key="1">
    <citation type="submission" date="2021-10" db="EMBL/GenBank/DDBJ databases">
        <title>De novo Genome Assembly of Clathrus columnatus (Basidiomycota, Fungi) Using Illumina and Nanopore Sequence Data.</title>
        <authorList>
            <person name="Ogiso-Tanaka E."/>
            <person name="Itagaki H."/>
            <person name="Hosoya T."/>
            <person name="Hosaka K."/>
        </authorList>
    </citation>
    <scope>NUCLEOTIDE SEQUENCE</scope>
    <source>
        <strain evidence="2">MO-923</strain>
    </source>
</reference>
<evidence type="ECO:0000256" key="1">
    <source>
        <dbReference type="SAM" id="MobiDB-lite"/>
    </source>
</evidence>
<feature type="region of interest" description="Disordered" evidence="1">
    <location>
        <begin position="87"/>
        <end position="121"/>
    </location>
</feature>
<name>A0AAV4ZYY1_9AGAM</name>
<keyword evidence="3" id="KW-1185">Reference proteome</keyword>
<feature type="compositionally biased region" description="Polar residues" evidence="1">
    <location>
        <begin position="96"/>
        <end position="121"/>
    </location>
</feature>
<dbReference type="AlphaFoldDB" id="A0AAV4ZYY1"/>
<comment type="caution">
    <text evidence="2">The sequence shown here is derived from an EMBL/GenBank/DDBJ whole genome shotgun (WGS) entry which is preliminary data.</text>
</comment>
<protein>
    <submittedName>
        <fullName evidence="2">Uncharacterized protein</fullName>
    </submittedName>
</protein>
<dbReference type="Proteomes" id="UP001050691">
    <property type="component" value="Unassembled WGS sequence"/>
</dbReference>
<gene>
    <name evidence="2" type="ORF">Clacol_000057</name>
</gene>
<sequence>MLLQQGILDWMQLDSVTDNIVSAFQEATSTIIICNFTIALRRRNMEKSVPNLSDIHLPTLSLPSQGDPAQTQRSVLGRLHESLVAEMAERPDEMDINSNHPSGSEGSNVYDSDNLQDNGEI</sequence>
<organism evidence="2 3">
    <name type="scientific">Clathrus columnatus</name>
    <dbReference type="NCBI Taxonomy" id="1419009"/>
    <lineage>
        <taxon>Eukaryota</taxon>
        <taxon>Fungi</taxon>
        <taxon>Dikarya</taxon>
        <taxon>Basidiomycota</taxon>
        <taxon>Agaricomycotina</taxon>
        <taxon>Agaricomycetes</taxon>
        <taxon>Phallomycetidae</taxon>
        <taxon>Phallales</taxon>
        <taxon>Clathraceae</taxon>
        <taxon>Clathrus</taxon>
    </lineage>
</organism>
<accession>A0AAV4ZYY1</accession>
<evidence type="ECO:0000313" key="2">
    <source>
        <dbReference type="EMBL" id="GJJ05870.1"/>
    </source>
</evidence>
<proteinExistence type="predicted"/>